<name>A0A914ZBV1_9BILA</name>
<dbReference type="Proteomes" id="UP000887577">
    <property type="component" value="Unplaced"/>
</dbReference>
<protein>
    <submittedName>
        <fullName evidence="3">Uncharacterized protein</fullName>
    </submittedName>
</protein>
<feature type="region of interest" description="Disordered" evidence="1">
    <location>
        <begin position="1"/>
        <end position="32"/>
    </location>
</feature>
<evidence type="ECO:0000313" key="3">
    <source>
        <dbReference type="WBParaSite" id="PSU_v2.g9218.t1"/>
    </source>
</evidence>
<keyword evidence="2" id="KW-1185">Reference proteome</keyword>
<proteinExistence type="predicted"/>
<dbReference type="AlphaFoldDB" id="A0A914ZBV1"/>
<organism evidence="2 3">
    <name type="scientific">Panagrolaimus superbus</name>
    <dbReference type="NCBI Taxonomy" id="310955"/>
    <lineage>
        <taxon>Eukaryota</taxon>
        <taxon>Metazoa</taxon>
        <taxon>Ecdysozoa</taxon>
        <taxon>Nematoda</taxon>
        <taxon>Chromadorea</taxon>
        <taxon>Rhabditida</taxon>
        <taxon>Tylenchina</taxon>
        <taxon>Panagrolaimomorpha</taxon>
        <taxon>Panagrolaimoidea</taxon>
        <taxon>Panagrolaimidae</taxon>
        <taxon>Panagrolaimus</taxon>
    </lineage>
</organism>
<evidence type="ECO:0000256" key="1">
    <source>
        <dbReference type="SAM" id="MobiDB-lite"/>
    </source>
</evidence>
<reference evidence="3" key="1">
    <citation type="submission" date="2022-11" db="UniProtKB">
        <authorList>
            <consortium name="WormBaseParasite"/>
        </authorList>
    </citation>
    <scope>IDENTIFICATION</scope>
</reference>
<accession>A0A914ZBV1</accession>
<evidence type="ECO:0000313" key="2">
    <source>
        <dbReference type="Proteomes" id="UP000887577"/>
    </source>
</evidence>
<dbReference type="WBParaSite" id="PSU_v2.g9218.t1">
    <property type="protein sequence ID" value="PSU_v2.g9218.t1"/>
    <property type="gene ID" value="PSU_v2.g9218"/>
</dbReference>
<feature type="compositionally biased region" description="Low complexity" evidence="1">
    <location>
        <begin position="1"/>
        <end position="24"/>
    </location>
</feature>
<sequence>MSSNQETTTYSSESTYTSSNAANTVGDTAEAAKEKASGLLDNLKEGVSNVVDALAGRESSHKHDVQCNKGSCSTYEKETVNYTETSDHERNARLNAYKLKLVSSPKLPMLKLPKL</sequence>